<gene>
    <name evidence="1" type="ORF">M9H77_30460</name>
</gene>
<reference evidence="2" key="1">
    <citation type="journal article" date="2023" name="Nat. Plants">
        <title>Single-cell RNA sequencing provides a high-resolution roadmap for understanding the multicellular compartmentation of specialized metabolism.</title>
        <authorList>
            <person name="Sun S."/>
            <person name="Shen X."/>
            <person name="Li Y."/>
            <person name="Li Y."/>
            <person name="Wang S."/>
            <person name="Li R."/>
            <person name="Zhang H."/>
            <person name="Shen G."/>
            <person name="Guo B."/>
            <person name="Wei J."/>
            <person name="Xu J."/>
            <person name="St-Pierre B."/>
            <person name="Chen S."/>
            <person name="Sun C."/>
        </authorList>
    </citation>
    <scope>NUCLEOTIDE SEQUENCE [LARGE SCALE GENOMIC DNA]</scope>
</reference>
<accession>A0ACC0A1K7</accession>
<proteinExistence type="predicted"/>
<evidence type="ECO:0000313" key="2">
    <source>
        <dbReference type="Proteomes" id="UP001060085"/>
    </source>
</evidence>
<organism evidence="1 2">
    <name type="scientific">Catharanthus roseus</name>
    <name type="common">Madagascar periwinkle</name>
    <name type="synonym">Vinca rosea</name>
    <dbReference type="NCBI Taxonomy" id="4058"/>
    <lineage>
        <taxon>Eukaryota</taxon>
        <taxon>Viridiplantae</taxon>
        <taxon>Streptophyta</taxon>
        <taxon>Embryophyta</taxon>
        <taxon>Tracheophyta</taxon>
        <taxon>Spermatophyta</taxon>
        <taxon>Magnoliopsida</taxon>
        <taxon>eudicotyledons</taxon>
        <taxon>Gunneridae</taxon>
        <taxon>Pentapetalae</taxon>
        <taxon>asterids</taxon>
        <taxon>lamiids</taxon>
        <taxon>Gentianales</taxon>
        <taxon>Apocynaceae</taxon>
        <taxon>Rauvolfioideae</taxon>
        <taxon>Vinceae</taxon>
        <taxon>Catharanthinae</taxon>
        <taxon>Catharanthus</taxon>
    </lineage>
</organism>
<dbReference type="EMBL" id="CM044707">
    <property type="protein sequence ID" value="KAI5653273.1"/>
    <property type="molecule type" value="Genomic_DNA"/>
</dbReference>
<sequence>MALCIGIVLGNLVNLEESVIMSCDICKLVQTALPIDLSWVFVLFVAFHIVYHTTTHSVESSHCINCLATNLQLIWKIHLYTMITKLTVTMIPSIVIKKYPMRNYKISIAFSTPINFGGEWYLNSGCSCHITRNNEYLTDYTVCHKGSVIFGDGVKNRVVGVGTLNVAGMPKLSNVLHIEGMKANLISMSYILLKIWNMNRYIAVLGEFNCRGATWNNIERKNIFHQTKSESLTGYIRGRDIHLITEVAMDPNGIPCQSIKVLKHETFFTVTPIKVLAPGFIFAPLGFIDIYNACGAIKGLKYEVDMEIESSMDHFFVQDGRAQPYSFSVLFSLNDYSVHSCITLFMAFVSISSPSFIFPNPQLTRSFKLLYQPKQVSQSMPLVGNKRVQRGILSNTHSVKSFKILSKK</sequence>
<keyword evidence="2" id="KW-1185">Reference proteome</keyword>
<comment type="caution">
    <text evidence="1">The sequence shown here is derived from an EMBL/GenBank/DDBJ whole genome shotgun (WGS) entry which is preliminary data.</text>
</comment>
<protein>
    <submittedName>
        <fullName evidence="1">Uncharacterized protein</fullName>
    </submittedName>
</protein>
<dbReference type="Proteomes" id="UP001060085">
    <property type="component" value="Linkage Group LG07"/>
</dbReference>
<evidence type="ECO:0000313" key="1">
    <source>
        <dbReference type="EMBL" id="KAI5653273.1"/>
    </source>
</evidence>
<name>A0ACC0A1K7_CATRO</name>